<comment type="caution">
    <text evidence="1">The sequence shown here is derived from an EMBL/GenBank/DDBJ whole genome shotgun (WGS) entry which is preliminary data.</text>
</comment>
<evidence type="ECO:0000313" key="1">
    <source>
        <dbReference type="EMBL" id="CAH6720015.1"/>
    </source>
</evidence>
<gene>
    <name evidence="1" type="ORF">CLIB1444_03S02520</name>
</gene>
<organism evidence="1 2">
    <name type="scientific">[Candida] jaroonii</name>
    <dbReference type="NCBI Taxonomy" id="467808"/>
    <lineage>
        <taxon>Eukaryota</taxon>
        <taxon>Fungi</taxon>
        <taxon>Dikarya</taxon>
        <taxon>Ascomycota</taxon>
        <taxon>Saccharomycotina</taxon>
        <taxon>Pichiomycetes</taxon>
        <taxon>Debaryomycetaceae</taxon>
        <taxon>Yamadazyma</taxon>
    </lineage>
</organism>
<sequence>MTVQEPFHDYTLKVIRLLVADLVQQFNGGHPGGAMGMAAIGVSLWKYVMKYAPSDPNFFNRDRFVLSNGHTCLFQYIFLHLTGYKHMTMSQLKTYHSADLNSYCPGHPENEHPGIELTTGALGQGISNSVGLAIAGKNLQATYNKPEFPVISSQIFCMVGDACLQEGVALESISFAGHLGLGNLTVIYDNNQITCDGSVDLTNTENIKDKFLACNWEVLEISEGDNVNQIVEALEYSKTTEKPTIIIVNTRIGIDTAVEGTAVAHGAAFGQSEVDKLHELYQSPEKFYVPSEVYDFFKVDESFVDDWNKLFADYQKAYPESGEELARRIKGELPDWKHLIPKELPSSATASRKASGLVFNNIAKNVNSFMVGTADLSPSVNMAWADKKDFQNPKIKTQCGINGDYSGRYIHYGIREHAMASISNGIAAYNKGTFIPVTSSFFMFYLYAAPGVRYGALSEFQVIHVATHDSIGIGEDGPTHHPIELAALYRSMPNMLYIRPCDNEEVAGAWEAAIDYPHSTIISLSRHNLKQYPELSKRDKVKLGAYVFSEVEDPALNILVTGSEMQFAMEAQEILAKKGIKANVISFPCQRLFDNQPLEYKRSILKQGKLPSVIIEAYAVNGWEKYATAGINMKTFGKSLPGPKVYEYFGYNSEVIADKIDKYYSNWSKDEDLKYEFQEL</sequence>
<reference evidence="1" key="1">
    <citation type="submission" date="2022-06" db="EMBL/GenBank/DDBJ databases">
        <authorList>
            <person name="Legras J.-L."/>
            <person name="Devillers H."/>
            <person name="Grondin C."/>
        </authorList>
    </citation>
    <scope>NUCLEOTIDE SEQUENCE</scope>
    <source>
        <strain evidence="1">CLIB 1444</strain>
    </source>
</reference>
<name>A0ACA9Y5G7_9ASCO</name>
<proteinExistence type="predicted"/>
<dbReference type="Proteomes" id="UP001152531">
    <property type="component" value="Unassembled WGS sequence"/>
</dbReference>
<dbReference type="EMBL" id="CALSDN010000003">
    <property type="protein sequence ID" value="CAH6720015.1"/>
    <property type="molecule type" value="Genomic_DNA"/>
</dbReference>
<accession>A0ACA9Y5G7</accession>
<keyword evidence="2" id="KW-1185">Reference proteome</keyword>
<protein>
    <submittedName>
        <fullName evidence="1">Transketolase 1</fullName>
    </submittedName>
</protein>
<evidence type="ECO:0000313" key="2">
    <source>
        <dbReference type="Proteomes" id="UP001152531"/>
    </source>
</evidence>